<protein>
    <recommendedName>
        <fullName evidence="7 9">Phenylacetate-coenzyme A ligase</fullName>
        <ecNumber evidence="6 9">6.2.1.30</ecNumber>
    </recommendedName>
    <alternativeName>
        <fullName evidence="8 9">Phenylacetyl-CoA ligase</fullName>
    </alternativeName>
</protein>
<evidence type="ECO:0000259" key="11">
    <source>
        <dbReference type="Pfam" id="PF14535"/>
    </source>
</evidence>
<evidence type="ECO:0000256" key="4">
    <source>
        <dbReference type="ARBA" id="ARBA00060591"/>
    </source>
</evidence>
<dbReference type="Pfam" id="PF00501">
    <property type="entry name" value="AMP-binding"/>
    <property type="match status" value="1"/>
</dbReference>
<evidence type="ECO:0000256" key="1">
    <source>
        <dbReference type="ARBA" id="ARBA00011245"/>
    </source>
</evidence>
<dbReference type="InterPro" id="IPR028154">
    <property type="entry name" value="AMP-dep_Lig_C"/>
</dbReference>
<comment type="pathway">
    <text evidence="4 9">Aromatic compound metabolism; phenylacetate degradation.</text>
</comment>
<dbReference type="PIRSF" id="PIRSF006444">
    <property type="entry name" value="PaaK"/>
    <property type="match status" value="1"/>
</dbReference>
<dbReference type="GO" id="GO:0010124">
    <property type="term" value="P:phenylacetate catabolic process"/>
    <property type="evidence" value="ECO:0007669"/>
    <property type="project" value="UniProtKB-UniRule"/>
</dbReference>
<gene>
    <name evidence="12" type="ORF">ENV62_10940</name>
</gene>
<evidence type="ECO:0000256" key="7">
    <source>
        <dbReference type="ARBA" id="ARBA00068695"/>
    </source>
</evidence>
<dbReference type="Gene3D" id="3.30.300.30">
    <property type="match status" value="1"/>
</dbReference>
<dbReference type="UniPathway" id="UPA00930"/>
<dbReference type="EMBL" id="DTHB01000060">
    <property type="protein sequence ID" value="HGB15736.1"/>
    <property type="molecule type" value="Genomic_DNA"/>
</dbReference>
<evidence type="ECO:0000259" key="10">
    <source>
        <dbReference type="Pfam" id="PF00501"/>
    </source>
</evidence>
<dbReference type="PANTHER" id="PTHR43845">
    <property type="entry name" value="BLR5969 PROTEIN"/>
    <property type="match status" value="1"/>
</dbReference>
<dbReference type="FunFam" id="3.40.50.12780:FF:000016">
    <property type="entry name" value="Phenylacetate-coenzyme A ligase"/>
    <property type="match status" value="1"/>
</dbReference>
<dbReference type="GO" id="GO:0000166">
    <property type="term" value="F:nucleotide binding"/>
    <property type="evidence" value="ECO:0007669"/>
    <property type="project" value="UniProtKB-KW"/>
</dbReference>
<dbReference type="InterPro" id="IPR045851">
    <property type="entry name" value="AMP-bd_C_sf"/>
</dbReference>
<keyword evidence="3 9" id="KW-0547">Nucleotide-binding</keyword>
<evidence type="ECO:0000256" key="5">
    <source>
        <dbReference type="ARBA" id="ARBA00061566"/>
    </source>
</evidence>
<dbReference type="InterPro" id="IPR000873">
    <property type="entry name" value="AMP-dep_synth/lig_dom"/>
</dbReference>
<dbReference type="AlphaFoldDB" id="A0A7C3WS66"/>
<dbReference type="InterPro" id="IPR042099">
    <property type="entry name" value="ANL_N_sf"/>
</dbReference>
<evidence type="ECO:0000256" key="6">
    <source>
        <dbReference type="ARBA" id="ARBA00066629"/>
    </source>
</evidence>
<name>A0A7C3WS66_9BACT</name>
<dbReference type="EC" id="6.2.1.30" evidence="6 9"/>
<feature type="domain" description="AMP-dependent ligase C-terminal" evidence="11">
    <location>
        <begin position="335"/>
        <end position="431"/>
    </location>
</feature>
<comment type="caution">
    <text evidence="12">The sequence shown here is derived from an EMBL/GenBank/DDBJ whole genome shotgun (WGS) entry which is preliminary data.</text>
</comment>
<reference evidence="12" key="1">
    <citation type="journal article" date="2020" name="mSystems">
        <title>Genome- and Community-Level Interaction Insights into Carbon Utilization and Element Cycling Functions of Hydrothermarchaeota in Hydrothermal Sediment.</title>
        <authorList>
            <person name="Zhou Z."/>
            <person name="Liu Y."/>
            <person name="Xu W."/>
            <person name="Pan J."/>
            <person name="Luo Z.H."/>
            <person name="Li M."/>
        </authorList>
    </citation>
    <scope>NUCLEOTIDE SEQUENCE [LARGE SCALE GENOMIC DNA]</scope>
    <source>
        <strain evidence="12">SpSt-776</strain>
    </source>
</reference>
<dbReference type="InterPro" id="IPR011880">
    <property type="entry name" value="PA_CoA_ligase"/>
</dbReference>
<evidence type="ECO:0000256" key="8">
    <source>
        <dbReference type="ARBA" id="ARBA00075111"/>
    </source>
</evidence>
<keyword evidence="2 9" id="KW-0436">Ligase</keyword>
<dbReference type="CDD" id="cd05913">
    <property type="entry name" value="PaaK"/>
    <property type="match status" value="1"/>
</dbReference>
<dbReference type="SUPFAM" id="SSF56801">
    <property type="entry name" value="Acetyl-CoA synthetase-like"/>
    <property type="match status" value="1"/>
</dbReference>
<accession>A0A7C3WS66</accession>
<comment type="function">
    <text evidence="9">Catalyzes the activation of phenylacetic acid (PA) to phenylacetyl-CoA (PA-CoA).</text>
</comment>
<comment type="catalytic activity">
    <reaction evidence="9">
        <text>2-phenylacetate + ATP + CoA = phenylacetyl-CoA + AMP + diphosphate</text>
        <dbReference type="Rhea" id="RHEA:20956"/>
        <dbReference type="ChEBI" id="CHEBI:18401"/>
        <dbReference type="ChEBI" id="CHEBI:30616"/>
        <dbReference type="ChEBI" id="CHEBI:33019"/>
        <dbReference type="ChEBI" id="CHEBI:57287"/>
        <dbReference type="ChEBI" id="CHEBI:57390"/>
        <dbReference type="ChEBI" id="CHEBI:456215"/>
        <dbReference type="EC" id="6.2.1.30"/>
    </reaction>
</comment>
<evidence type="ECO:0000256" key="3">
    <source>
        <dbReference type="ARBA" id="ARBA00022741"/>
    </source>
</evidence>
<proteinExistence type="inferred from homology"/>
<evidence type="ECO:0000256" key="9">
    <source>
        <dbReference type="PIRNR" id="PIRNR006444"/>
    </source>
</evidence>
<dbReference type="Pfam" id="PF14535">
    <property type="entry name" value="AMP-binding_C_2"/>
    <property type="match status" value="1"/>
</dbReference>
<comment type="subunit">
    <text evidence="1">Monomer.</text>
</comment>
<evidence type="ECO:0000313" key="12">
    <source>
        <dbReference type="EMBL" id="HGB15736.1"/>
    </source>
</evidence>
<dbReference type="GO" id="GO:0047475">
    <property type="term" value="F:phenylacetate-CoA ligase activity"/>
    <property type="evidence" value="ECO:0007669"/>
    <property type="project" value="UniProtKB-EC"/>
</dbReference>
<dbReference type="PANTHER" id="PTHR43845:SF1">
    <property type="entry name" value="BLR5969 PROTEIN"/>
    <property type="match status" value="1"/>
</dbReference>
<evidence type="ECO:0000256" key="2">
    <source>
        <dbReference type="ARBA" id="ARBA00022598"/>
    </source>
</evidence>
<sequence>MGIYEKEAEQMDRGELAQLQLERLQATLHRVYKNVKFYKKRFDALGFLPEDCQSLEDLRRLPFTTRHDLAASYPYEMFAVPLREVVRIHSSTGSPGNPIVMGYTARDLRHWARLAARVLTAAGVDRDDVVQVTLSYGLLTSAFGLHYGVELLGASVIPTGPGSTARQIQIMRDYRTSVLISTPGYALVIANMLEEMGVEAKNLHLKVGLFAGEPWTEDMRREIEDRLFLTAVDNYALSEVMGPGVAGECEHRTGMHLNEDHFIPEIIDPATGHLLPAGELGELVLTTISREATPVVRFRTGDLTRLDYSLCPCGRTTARLSRIAGRTDEVVIVKGIAIFPERVGQIIKSFSGDEPVYQLVISREGPLDQLEIRVEVRESLFFDKMTQQRELVHRLTRRLAQGIGVHPRVKLVEPQSIDRSQETSPLVIDLRHRVC</sequence>
<feature type="domain" description="AMP-dependent synthetase/ligase" evidence="10">
    <location>
        <begin position="116"/>
        <end position="285"/>
    </location>
</feature>
<dbReference type="Gene3D" id="3.40.50.12780">
    <property type="entry name" value="N-terminal domain of ligase-like"/>
    <property type="match status" value="1"/>
</dbReference>
<comment type="similarity">
    <text evidence="5 9">Belongs to the phenylacetyl-CoA ligase family.</text>
</comment>
<organism evidence="12">
    <name type="scientific">Desulfobacca acetoxidans</name>
    <dbReference type="NCBI Taxonomy" id="60893"/>
    <lineage>
        <taxon>Bacteria</taxon>
        <taxon>Pseudomonadati</taxon>
        <taxon>Thermodesulfobacteriota</taxon>
        <taxon>Desulfobaccia</taxon>
        <taxon>Desulfobaccales</taxon>
        <taxon>Desulfobaccaceae</taxon>
        <taxon>Desulfobacca</taxon>
    </lineage>
</organism>